<proteinExistence type="predicted"/>
<reference evidence="4 5" key="1">
    <citation type="journal article" date="2003" name="Proc. Natl. Acad. Sci. U.S.A.">
        <title>Complete genome sequence of the marine planctomycete Pirellula sp. strain 1.</title>
        <authorList>
            <person name="Gloeckner F.O."/>
            <person name="Kube M."/>
            <person name="Bauer M."/>
            <person name="Teeling H."/>
            <person name="Lombardot T."/>
            <person name="Ludwig W."/>
            <person name="Gade D."/>
            <person name="Beck A."/>
            <person name="Borzym K."/>
            <person name="Heitmann K."/>
            <person name="Rabus R."/>
            <person name="Schlesner H."/>
            <person name="Amann R."/>
            <person name="Reinhardt R."/>
        </authorList>
    </citation>
    <scope>NUCLEOTIDE SEQUENCE [LARGE SCALE GENOMIC DNA]</scope>
    <source>
        <strain evidence="5">DSM 10527 / NCIMB 13988 / SH1</strain>
    </source>
</reference>
<dbReference type="AlphaFoldDB" id="Q7UWJ4"/>
<dbReference type="OrthoDB" id="9775208at2"/>
<dbReference type="InParanoid" id="Q7UWJ4"/>
<name>Q7UWJ4_RHOBA</name>
<dbReference type="EMBL" id="BX294136">
    <property type="protein sequence ID" value="CAD72369.1"/>
    <property type="molecule type" value="Genomic_DNA"/>
</dbReference>
<dbReference type="PANTHER" id="PTHR12526:SF510">
    <property type="entry name" value="D-INOSITOL 3-PHOSPHATE GLYCOSYLTRANSFERASE"/>
    <property type="match status" value="1"/>
</dbReference>
<protein>
    <submittedName>
        <fullName evidence="4">Probable glycosyltransferase</fullName>
        <ecNumber evidence="4">2.4.1.-</ecNumber>
    </submittedName>
</protein>
<dbReference type="EC" id="2.4.1.-" evidence="4"/>
<dbReference type="CAZy" id="GT4">
    <property type="family name" value="Glycosyltransferase Family 4"/>
</dbReference>
<dbReference type="STRING" id="243090.RB2001"/>
<dbReference type="KEGG" id="rba:RB2001"/>
<dbReference type="PANTHER" id="PTHR12526">
    <property type="entry name" value="GLYCOSYLTRANSFERASE"/>
    <property type="match status" value="1"/>
</dbReference>
<evidence type="ECO:0000313" key="5">
    <source>
        <dbReference type="Proteomes" id="UP000001025"/>
    </source>
</evidence>
<dbReference type="eggNOG" id="COG0438">
    <property type="taxonomic scope" value="Bacteria"/>
</dbReference>
<evidence type="ECO:0000259" key="3">
    <source>
        <dbReference type="Pfam" id="PF13439"/>
    </source>
</evidence>
<dbReference type="CDD" id="cd03811">
    <property type="entry name" value="GT4_GT28_WabH-like"/>
    <property type="match status" value="1"/>
</dbReference>
<dbReference type="PATRIC" id="fig|243090.15.peg.912"/>
<keyword evidence="2 4" id="KW-0808">Transferase</keyword>
<gene>
    <name evidence="4" type="ordered locus">RB2001</name>
</gene>
<evidence type="ECO:0000313" key="4">
    <source>
        <dbReference type="EMBL" id="CAD72369.1"/>
    </source>
</evidence>
<dbReference type="SUPFAM" id="SSF53756">
    <property type="entry name" value="UDP-Glycosyltransferase/glycogen phosphorylase"/>
    <property type="match status" value="1"/>
</dbReference>
<sequence>MTTDAREGALVRVLASLLSKHRLNRQVEPGLQLVTIAGWNLVYWLRYHRIDGGDRTRTPANKSPSQPVCHMPRRRVLLMASSMRGGGSELQTAMLARHLDRGRFDVHLYLTQAVGDLLSTIPNDVTIHHPPESFSPRISDRIPGGLLKRQAEWFRDLIRRADVDVIYDRTFHMTLIAGHPIVQRGSSGRPCPRVSTIVSPPEVALPLVEKRFVWLKRQRLAQAYRRSAAVVAVSEAARRSAIRYYGLPESLVQTIRNPIDVDSIRGSAGSSEPGLEPDGSLRLVVVGRMTPEKGHATLLSAIGILAKDWPEQLPALRFRLIGDGPLRGDLESRWKDMVLAAGPKDAIHRVEFAGAIQPACSEIAAADGLVLPSHFEGLPNVVLEAFALQTPVIATRAGGAVELQKSSDEPTCHWAVPADPGSLARAIREFAEQADQRQLHVANADRLIRENHDLRSAMDRISDLLMRVGT</sequence>
<keyword evidence="5" id="KW-1185">Reference proteome</keyword>
<dbReference type="Gene3D" id="3.40.50.2000">
    <property type="entry name" value="Glycogen Phosphorylase B"/>
    <property type="match status" value="2"/>
</dbReference>
<dbReference type="EnsemblBacteria" id="CAD72369">
    <property type="protein sequence ID" value="CAD72369"/>
    <property type="gene ID" value="RB2001"/>
</dbReference>
<dbReference type="Proteomes" id="UP000001025">
    <property type="component" value="Chromosome"/>
</dbReference>
<feature type="domain" description="Glycosyltransferase subfamily 4-like N-terminal" evidence="3">
    <location>
        <begin position="86"/>
        <end position="262"/>
    </location>
</feature>
<keyword evidence="1 4" id="KW-0328">Glycosyltransferase</keyword>
<dbReference type="GO" id="GO:0016757">
    <property type="term" value="F:glycosyltransferase activity"/>
    <property type="evidence" value="ECO:0000318"/>
    <property type="project" value="GO_Central"/>
</dbReference>
<accession>Q7UWJ4</accession>
<dbReference type="InterPro" id="IPR028098">
    <property type="entry name" value="Glyco_trans_4-like_N"/>
</dbReference>
<dbReference type="Pfam" id="PF13692">
    <property type="entry name" value="Glyco_trans_1_4"/>
    <property type="match status" value="1"/>
</dbReference>
<dbReference type="HOGENOM" id="CLU_581222_0_0_0"/>
<dbReference type="Pfam" id="PF13439">
    <property type="entry name" value="Glyco_transf_4"/>
    <property type="match status" value="1"/>
</dbReference>
<evidence type="ECO:0000256" key="2">
    <source>
        <dbReference type="ARBA" id="ARBA00022679"/>
    </source>
</evidence>
<evidence type="ECO:0000256" key="1">
    <source>
        <dbReference type="ARBA" id="ARBA00022676"/>
    </source>
</evidence>
<organism evidence="4 5">
    <name type="scientific">Rhodopirellula baltica (strain DSM 10527 / NCIMB 13988 / SH1)</name>
    <dbReference type="NCBI Taxonomy" id="243090"/>
    <lineage>
        <taxon>Bacteria</taxon>
        <taxon>Pseudomonadati</taxon>
        <taxon>Planctomycetota</taxon>
        <taxon>Planctomycetia</taxon>
        <taxon>Pirellulales</taxon>
        <taxon>Pirellulaceae</taxon>
        <taxon>Rhodopirellula</taxon>
    </lineage>
</organism>